<accession>A0A1I0SW55</accession>
<evidence type="ECO:0008006" key="3">
    <source>
        <dbReference type="Google" id="ProtNLM"/>
    </source>
</evidence>
<dbReference type="EMBL" id="FOJO01000003">
    <property type="protein sequence ID" value="SFA43750.1"/>
    <property type="molecule type" value="Genomic_DNA"/>
</dbReference>
<evidence type="ECO:0000313" key="1">
    <source>
        <dbReference type="EMBL" id="SFA43750.1"/>
    </source>
</evidence>
<evidence type="ECO:0000313" key="2">
    <source>
        <dbReference type="Proteomes" id="UP000182312"/>
    </source>
</evidence>
<gene>
    <name evidence="1" type="ORF">SAMN04487972_10390</name>
</gene>
<sequence length="140" mass="16101">MARSYPAAQWTRAEESRPHFAYTTNYLIDAKSSVFMDVEATRAIRWAEVGASRTMRERREKRFEIRPDWLAADTTYGNAENLGWLVEKRGIIPFIAVIDKSDRNDADVLHDIFRDYALEALADPDAVLVIDGEPVKQRIQ</sequence>
<name>A0A1I0SW55_9RHOB</name>
<reference evidence="1 2" key="1">
    <citation type="submission" date="2016-10" db="EMBL/GenBank/DDBJ databases">
        <authorList>
            <person name="de Groot N.N."/>
        </authorList>
    </citation>
    <scope>NUCLEOTIDE SEQUENCE [LARGE SCALE GENOMIC DNA]</scope>
    <source>
        <strain evidence="1 2">CGMCC 1.6117</strain>
    </source>
</reference>
<protein>
    <recommendedName>
        <fullName evidence="3">Transposase DDE domain-containing protein</fullName>
    </recommendedName>
</protein>
<dbReference type="Proteomes" id="UP000182312">
    <property type="component" value="Unassembled WGS sequence"/>
</dbReference>
<proteinExistence type="predicted"/>
<dbReference type="AlphaFoldDB" id="A0A1I0SW55"/>
<organism evidence="1 2">
    <name type="scientific">Paracoccus halophilus</name>
    <dbReference type="NCBI Taxonomy" id="376733"/>
    <lineage>
        <taxon>Bacteria</taxon>
        <taxon>Pseudomonadati</taxon>
        <taxon>Pseudomonadota</taxon>
        <taxon>Alphaproteobacteria</taxon>
        <taxon>Rhodobacterales</taxon>
        <taxon>Paracoccaceae</taxon>
        <taxon>Paracoccus</taxon>
    </lineage>
</organism>